<dbReference type="InterPro" id="IPR036097">
    <property type="entry name" value="HisK_dim/P_sf"/>
</dbReference>
<name>A0A1H2PZX9_9PROT</name>
<dbReference type="Pfam" id="PF00512">
    <property type="entry name" value="HisKA"/>
    <property type="match status" value="1"/>
</dbReference>
<evidence type="ECO:0000256" key="6">
    <source>
        <dbReference type="ARBA" id="ARBA00022777"/>
    </source>
</evidence>
<dbReference type="SMART" id="SM00388">
    <property type="entry name" value="HisKA"/>
    <property type="match status" value="1"/>
</dbReference>
<dbReference type="Gene3D" id="3.30.565.10">
    <property type="entry name" value="Histidine kinase-like ATPase, C-terminal domain"/>
    <property type="match status" value="1"/>
</dbReference>
<dbReference type="SUPFAM" id="SSF47384">
    <property type="entry name" value="Homodimeric domain of signal transducing histidine kinase"/>
    <property type="match status" value="1"/>
</dbReference>
<keyword evidence="8" id="KW-0472">Membrane</keyword>
<dbReference type="RefSeq" id="WP_083340078.1">
    <property type="nucleotide sequence ID" value="NZ_FNNH01000001.1"/>
</dbReference>
<dbReference type="EMBL" id="FNNH01000001">
    <property type="protein sequence ID" value="SDV99819.1"/>
    <property type="molecule type" value="Genomic_DNA"/>
</dbReference>
<evidence type="ECO:0000256" key="4">
    <source>
        <dbReference type="ARBA" id="ARBA00022553"/>
    </source>
</evidence>
<dbReference type="PROSITE" id="PS50109">
    <property type="entry name" value="HIS_KIN"/>
    <property type="match status" value="1"/>
</dbReference>
<dbReference type="Proteomes" id="UP000183454">
    <property type="component" value="Unassembled WGS sequence"/>
</dbReference>
<dbReference type="InterPro" id="IPR003660">
    <property type="entry name" value="HAMP_dom"/>
</dbReference>
<gene>
    <name evidence="11" type="ORF">SAMN05421882_1001110</name>
</gene>
<organism evidence="11 12">
    <name type="scientific">Nitrosomonas communis</name>
    <dbReference type="NCBI Taxonomy" id="44574"/>
    <lineage>
        <taxon>Bacteria</taxon>
        <taxon>Pseudomonadati</taxon>
        <taxon>Pseudomonadota</taxon>
        <taxon>Betaproteobacteria</taxon>
        <taxon>Nitrosomonadales</taxon>
        <taxon>Nitrosomonadaceae</taxon>
        <taxon>Nitrosomonas</taxon>
    </lineage>
</organism>
<dbReference type="InterPro" id="IPR003594">
    <property type="entry name" value="HATPase_dom"/>
</dbReference>
<dbReference type="Pfam" id="PF02518">
    <property type="entry name" value="HATPase_c"/>
    <property type="match status" value="1"/>
</dbReference>
<evidence type="ECO:0000256" key="2">
    <source>
        <dbReference type="ARBA" id="ARBA00004429"/>
    </source>
</evidence>
<protein>
    <recommendedName>
        <fullName evidence="3">histidine kinase</fullName>
        <ecNumber evidence="3">2.7.13.3</ecNumber>
    </recommendedName>
</protein>
<keyword evidence="8" id="KW-0812">Transmembrane</keyword>
<dbReference type="InterPro" id="IPR005467">
    <property type="entry name" value="His_kinase_dom"/>
</dbReference>
<accession>A0A1H2PZX9</accession>
<feature type="transmembrane region" description="Helical" evidence="8">
    <location>
        <begin position="205"/>
        <end position="224"/>
    </location>
</feature>
<dbReference type="InterPro" id="IPR004358">
    <property type="entry name" value="Sig_transdc_His_kin-like_C"/>
</dbReference>
<dbReference type="AlphaFoldDB" id="A0A1H2PZX9"/>
<keyword evidence="4" id="KW-0597">Phosphoprotein</keyword>
<dbReference type="Gene3D" id="6.10.340.10">
    <property type="match status" value="1"/>
</dbReference>
<evidence type="ECO:0000256" key="8">
    <source>
        <dbReference type="SAM" id="Phobius"/>
    </source>
</evidence>
<dbReference type="PANTHER" id="PTHR43547:SF2">
    <property type="entry name" value="HYBRID SIGNAL TRANSDUCTION HISTIDINE KINASE C"/>
    <property type="match status" value="1"/>
</dbReference>
<dbReference type="SUPFAM" id="SSF55874">
    <property type="entry name" value="ATPase domain of HSP90 chaperone/DNA topoisomerase II/histidine kinase"/>
    <property type="match status" value="1"/>
</dbReference>
<evidence type="ECO:0000259" key="9">
    <source>
        <dbReference type="PROSITE" id="PS50109"/>
    </source>
</evidence>
<dbReference type="PANTHER" id="PTHR43547">
    <property type="entry name" value="TWO-COMPONENT HISTIDINE KINASE"/>
    <property type="match status" value="1"/>
</dbReference>
<keyword evidence="6 11" id="KW-0418">Kinase</keyword>
<dbReference type="SMART" id="SM00387">
    <property type="entry name" value="HATPase_c"/>
    <property type="match status" value="1"/>
</dbReference>
<feature type="compositionally biased region" description="Polar residues" evidence="7">
    <location>
        <begin position="1"/>
        <end position="10"/>
    </location>
</feature>
<evidence type="ECO:0000256" key="7">
    <source>
        <dbReference type="SAM" id="MobiDB-lite"/>
    </source>
</evidence>
<feature type="domain" description="Histidine kinase" evidence="9">
    <location>
        <begin position="281"/>
        <end position="498"/>
    </location>
</feature>
<keyword evidence="8" id="KW-1133">Transmembrane helix</keyword>
<evidence type="ECO:0000256" key="3">
    <source>
        <dbReference type="ARBA" id="ARBA00012438"/>
    </source>
</evidence>
<dbReference type="Gene3D" id="1.10.287.130">
    <property type="match status" value="1"/>
</dbReference>
<proteinExistence type="predicted"/>
<feature type="domain" description="HAMP" evidence="10">
    <location>
        <begin position="221"/>
        <end position="273"/>
    </location>
</feature>
<dbReference type="CDD" id="cd00082">
    <property type="entry name" value="HisKA"/>
    <property type="match status" value="1"/>
</dbReference>
<evidence type="ECO:0000259" key="10">
    <source>
        <dbReference type="PROSITE" id="PS50885"/>
    </source>
</evidence>
<feature type="transmembrane region" description="Helical" evidence="8">
    <location>
        <begin position="34"/>
        <end position="55"/>
    </location>
</feature>
<dbReference type="InterPro" id="IPR003661">
    <property type="entry name" value="HisK_dim/P_dom"/>
</dbReference>
<dbReference type="EC" id="2.7.13.3" evidence="3"/>
<dbReference type="PRINTS" id="PR00344">
    <property type="entry name" value="BCTRLSENSOR"/>
</dbReference>
<dbReference type="GO" id="GO:0000155">
    <property type="term" value="F:phosphorelay sensor kinase activity"/>
    <property type="evidence" value="ECO:0007669"/>
    <property type="project" value="InterPro"/>
</dbReference>
<comment type="subcellular location">
    <subcellularLocation>
        <location evidence="2">Cell inner membrane</location>
        <topology evidence="2">Multi-pass membrane protein</topology>
    </subcellularLocation>
</comment>
<comment type="catalytic activity">
    <reaction evidence="1">
        <text>ATP + protein L-histidine = ADP + protein N-phospho-L-histidine.</text>
        <dbReference type="EC" id="2.7.13.3"/>
    </reaction>
</comment>
<keyword evidence="5" id="KW-0808">Transferase</keyword>
<evidence type="ECO:0000313" key="11">
    <source>
        <dbReference type="EMBL" id="SDV99819.1"/>
    </source>
</evidence>
<dbReference type="GO" id="GO:0005886">
    <property type="term" value="C:plasma membrane"/>
    <property type="evidence" value="ECO:0007669"/>
    <property type="project" value="UniProtKB-SubCell"/>
</dbReference>
<evidence type="ECO:0000313" key="12">
    <source>
        <dbReference type="Proteomes" id="UP000183454"/>
    </source>
</evidence>
<evidence type="ECO:0000256" key="1">
    <source>
        <dbReference type="ARBA" id="ARBA00000085"/>
    </source>
</evidence>
<reference evidence="11 12" key="1">
    <citation type="submission" date="2016-10" db="EMBL/GenBank/DDBJ databases">
        <authorList>
            <person name="de Groot N.N."/>
        </authorList>
    </citation>
    <scope>NUCLEOTIDE SEQUENCE [LARGE SCALE GENOMIC DNA]</scope>
    <source>
        <strain evidence="11 12">Nm110</strain>
    </source>
</reference>
<dbReference type="InterPro" id="IPR036890">
    <property type="entry name" value="HATPase_C_sf"/>
</dbReference>
<feature type="region of interest" description="Disordered" evidence="7">
    <location>
        <begin position="1"/>
        <end position="22"/>
    </location>
</feature>
<dbReference type="FunFam" id="3.30.565.10:FF:000006">
    <property type="entry name" value="Sensor histidine kinase WalK"/>
    <property type="match status" value="1"/>
</dbReference>
<evidence type="ECO:0000256" key="5">
    <source>
        <dbReference type="ARBA" id="ARBA00022679"/>
    </source>
</evidence>
<dbReference type="CDD" id="cd00075">
    <property type="entry name" value="HATPase"/>
    <property type="match status" value="1"/>
</dbReference>
<dbReference type="PROSITE" id="PS50885">
    <property type="entry name" value="HAMP"/>
    <property type="match status" value="1"/>
</dbReference>
<sequence>MRSTIDSVTPETDDKPDITPQAELRHNPTSFLKLILLGFSIVGLPLIAALIYSAIRIDQLAEQSRQTIYQATEITHGSSILIDEIIVMERSVQHAHILEDISLLEGYFQAHTNFEKTAIKLMEASPYLEQQLLLEKLQLLEATIFREILTSYNTPQNLRDLLNQFANLLILAQNFSTENYRIIGQKINEMSEMALRTRTLVEWELLILIPFVILLALAFSVFIARPLRQLDEAIYNMGQGKLSSAVRIAGPENLKYLGSRLDWMRRRLLKLEEQKIQFLRQVSHELKTPLSAIREGTNLLAEGVTGDLNKKQQQIVDILQTSSIQLQKRIEDLLSFSALQADKVALIKQRTNLAHIITTVLKDQNLSIMSRKIKIDLTCPDLMLECDKQKVGIIIDNLLSNAIKFSPQDSCIKISAIQMDQTIQLDVIDYGSGIDITDEDKIFEPFYRGRSKPNSHIRGTGLGLSIAREYALAHGGNIKLVKHGGQGAHFCLILPIQDPEVQP</sequence>